<feature type="transmembrane region" description="Helical" evidence="8">
    <location>
        <begin position="163"/>
        <end position="183"/>
    </location>
</feature>
<feature type="transmembrane region" description="Helical" evidence="8">
    <location>
        <begin position="70"/>
        <end position="90"/>
    </location>
</feature>
<proteinExistence type="predicted"/>
<gene>
    <name evidence="11" type="ORF">SAMN02910314_00268</name>
</gene>
<evidence type="ECO:0000256" key="5">
    <source>
        <dbReference type="ARBA" id="ARBA00023002"/>
    </source>
</evidence>
<dbReference type="AlphaFoldDB" id="A0A1H8PQB3"/>
<evidence type="ECO:0000313" key="12">
    <source>
        <dbReference type="Proteomes" id="UP000182975"/>
    </source>
</evidence>
<dbReference type="EMBL" id="FOEC01000001">
    <property type="protein sequence ID" value="SEO44192.1"/>
    <property type="molecule type" value="Genomic_DNA"/>
</dbReference>
<dbReference type="GO" id="GO:0016491">
    <property type="term" value="F:oxidoreductase activity"/>
    <property type="evidence" value="ECO:0007669"/>
    <property type="project" value="UniProtKB-KW"/>
</dbReference>
<dbReference type="PANTHER" id="PTHR42682">
    <property type="entry name" value="HYDROGENASE-4 COMPONENT F"/>
    <property type="match status" value="1"/>
</dbReference>
<evidence type="ECO:0000256" key="1">
    <source>
        <dbReference type="ARBA" id="ARBA00004651"/>
    </source>
</evidence>
<evidence type="ECO:0000256" key="3">
    <source>
        <dbReference type="ARBA" id="ARBA00022692"/>
    </source>
</evidence>
<evidence type="ECO:0000256" key="8">
    <source>
        <dbReference type="SAM" id="Phobius"/>
    </source>
</evidence>
<evidence type="ECO:0000256" key="4">
    <source>
        <dbReference type="ARBA" id="ARBA00022989"/>
    </source>
</evidence>
<sequence length="513" mass="54433">MLVALLALPLAATLLMAVLPARSVSHTAYELIHTLSIVGVLILSMILVVSEFTSGETITALGMWFRLDSLSSVFVTLIGVIGVLVGVFSVPYIQHDIEAGNMQPQQVKNYYAFFSLFVFTMLLAATSNNIIMMWICIEATTLATVFLVGCYETKLALEAAWKYVIVCTAGVAFGLYGTLLIYANAAAVMSDNTQAAFWTSIVPIASQLDPVVVTIAFTFIVVGFGTKAGLFPMHTWLPDAHSEAPSPVSALLSGVLLKCAVLVIIRFYVLAVASIGTTYPRTILLTLGILSICVAAFAVYTQDDLKRKLAYHSCENIGIVVLCLGFGGPLGIAAALLHSIFHGLTKALLFCVSGNILMKYGTRDLRKVTGVIKVAPITGTLMAVGFFALAGFPPFAMFTSEITAFLAGIQADCLAIIIALAIALTIVVCACAHVVGCSVLGKTPEGMEKKDMPFMALVPEVILAACILWFGVAMPQPLMTGINNATGIVMQEDVDAFDTGSLLSGVSDLIQAN</sequence>
<dbReference type="InterPro" id="IPR052175">
    <property type="entry name" value="ComplexI-like_HydComp"/>
</dbReference>
<feature type="transmembrane region" description="Helical" evidence="8">
    <location>
        <begin position="110"/>
        <end position="131"/>
    </location>
</feature>
<dbReference type="Proteomes" id="UP000182975">
    <property type="component" value="Unassembled WGS sequence"/>
</dbReference>
<feature type="transmembrane region" description="Helical" evidence="8">
    <location>
        <begin position="452"/>
        <end position="472"/>
    </location>
</feature>
<keyword evidence="4 8" id="KW-1133">Transmembrane helix</keyword>
<reference evidence="12" key="1">
    <citation type="submission" date="2016-10" db="EMBL/GenBank/DDBJ databases">
        <authorList>
            <person name="Varghese N."/>
        </authorList>
    </citation>
    <scope>NUCLEOTIDE SEQUENCE [LARGE SCALE GENOMIC DNA]</scope>
    <source>
        <strain evidence="12">DSM 21843</strain>
    </source>
</reference>
<evidence type="ECO:0000256" key="2">
    <source>
        <dbReference type="ARBA" id="ARBA00022475"/>
    </source>
</evidence>
<dbReference type="GO" id="GO:0005886">
    <property type="term" value="C:plasma membrane"/>
    <property type="evidence" value="ECO:0007669"/>
    <property type="project" value="UniProtKB-SubCell"/>
</dbReference>
<feature type="transmembrane region" description="Helical" evidence="8">
    <location>
        <begin position="255"/>
        <end position="276"/>
    </location>
</feature>
<dbReference type="STRING" id="79604.AAY81_00360"/>
<keyword evidence="5" id="KW-0560">Oxidoreductase</keyword>
<keyword evidence="6 8" id="KW-0472">Membrane</keyword>
<dbReference type="InterPro" id="IPR001516">
    <property type="entry name" value="Proton_antipo_N"/>
</dbReference>
<feature type="transmembrane region" description="Helical" evidence="8">
    <location>
        <begin position="313"/>
        <end position="334"/>
    </location>
</feature>
<protein>
    <submittedName>
        <fullName evidence="11">Hydrogenase-4 component F</fullName>
    </submittedName>
</protein>
<feature type="transmembrane region" description="Helical" evidence="8">
    <location>
        <begin position="370"/>
        <end position="395"/>
    </location>
</feature>
<dbReference type="NCBIfam" id="NF005044">
    <property type="entry name" value="PRK06458.1-4"/>
    <property type="match status" value="1"/>
</dbReference>
<keyword evidence="2" id="KW-1003">Cell membrane</keyword>
<feature type="transmembrane region" description="Helical" evidence="8">
    <location>
        <begin position="282"/>
        <end position="301"/>
    </location>
</feature>
<evidence type="ECO:0000259" key="9">
    <source>
        <dbReference type="Pfam" id="PF00361"/>
    </source>
</evidence>
<dbReference type="InterPro" id="IPR001750">
    <property type="entry name" value="ND/Mrp_TM"/>
</dbReference>
<evidence type="ECO:0000313" key="11">
    <source>
        <dbReference type="EMBL" id="SEO44192.1"/>
    </source>
</evidence>
<organism evidence="11 12">
    <name type="scientific">Denitrobacterium detoxificans</name>
    <dbReference type="NCBI Taxonomy" id="79604"/>
    <lineage>
        <taxon>Bacteria</taxon>
        <taxon>Bacillati</taxon>
        <taxon>Actinomycetota</taxon>
        <taxon>Coriobacteriia</taxon>
        <taxon>Eggerthellales</taxon>
        <taxon>Eggerthellaceae</taxon>
        <taxon>Denitrobacterium</taxon>
    </lineage>
</organism>
<evidence type="ECO:0000256" key="7">
    <source>
        <dbReference type="RuleBase" id="RU000320"/>
    </source>
</evidence>
<dbReference type="PANTHER" id="PTHR42682:SF5">
    <property type="entry name" value="HYDROGENASE-4 COMPONENT F"/>
    <property type="match status" value="1"/>
</dbReference>
<accession>A0A1H8PQB3</accession>
<comment type="subcellular location">
    <subcellularLocation>
        <location evidence="1">Cell membrane</location>
        <topology evidence="1">Multi-pass membrane protein</topology>
    </subcellularLocation>
    <subcellularLocation>
        <location evidence="7">Membrane</location>
        <topology evidence="7">Multi-pass membrane protein</topology>
    </subcellularLocation>
</comment>
<dbReference type="Pfam" id="PF00361">
    <property type="entry name" value="Proton_antipo_M"/>
    <property type="match status" value="1"/>
</dbReference>
<feature type="transmembrane region" description="Helical" evidence="8">
    <location>
        <begin position="415"/>
        <end position="440"/>
    </location>
</feature>
<keyword evidence="3 7" id="KW-0812">Transmembrane</keyword>
<name>A0A1H8PQB3_9ACTN</name>
<dbReference type="Pfam" id="PF00662">
    <property type="entry name" value="Proton_antipo_N"/>
    <property type="match status" value="1"/>
</dbReference>
<feature type="transmembrane region" description="Helical" evidence="8">
    <location>
        <begin position="195"/>
        <end position="224"/>
    </location>
</feature>
<dbReference type="PRINTS" id="PR01434">
    <property type="entry name" value="NADHDHGNASE5"/>
</dbReference>
<keyword evidence="12" id="KW-1185">Reference proteome</keyword>
<feature type="domain" description="NADH-Ubiquinone oxidoreductase (complex I) chain 5 N-terminal" evidence="10">
    <location>
        <begin position="62"/>
        <end position="96"/>
    </location>
</feature>
<evidence type="ECO:0000256" key="6">
    <source>
        <dbReference type="ARBA" id="ARBA00023136"/>
    </source>
</evidence>
<feature type="domain" description="NADH:quinone oxidoreductase/Mrp antiporter transmembrane" evidence="9">
    <location>
        <begin position="127"/>
        <end position="422"/>
    </location>
</feature>
<evidence type="ECO:0000259" key="10">
    <source>
        <dbReference type="Pfam" id="PF00662"/>
    </source>
</evidence>
<feature type="transmembrane region" description="Helical" evidence="8">
    <location>
        <begin position="31"/>
        <end position="49"/>
    </location>
</feature>